<proteinExistence type="predicted"/>
<gene>
    <name evidence="1" type="ORF">SISSUDRAFT_1064792</name>
</gene>
<dbReference type="SUPFAM" id="SSF52047">
    <property type="entry name" value="RNI-like"/>
    <property type="match status" value="1"/>
</dbReference>
<dbReference type="InterPro" id="IPR032675">
    <property type="entry name" value="LRR_dom_sf"/>
</dbReference>
<dbReference type="Proteomes" id="UP000076798">
    <property type="component" value="Unassembled WGS sequence"/>
</dbReference>
<keyword evidence="2" id="KW-1185">Reference proteome</keyword>
<dbReference type="OrthoDB" id="3365698at2759"/>
<sequence>MFHQLPYGMPAFSYPEMVRPWPEIARSMMTTSHNEHRLKPTLNREAILTSSAPDVTSSPEDKLLHRLLCGIEKEAYRLGPNDGLTSFAEADQYVLDMQDKMWNSMALLRASVNRAFNRRVLISRLPNEVLAAIFEHYIVLWDEEQHGASRDRPVPDNYYFFTWFPLVYVCQTWRRVALNTPSLFTRLNLYWPSGTIDLYLQCGGTTLPLTLIVPVALSYLPAEYNGMEVKDQAHFLRCLIPRARDLTLTVGKPFFVDCPNGLDAQAPILRKLRLSQAQEPSFGPPEVETLGLRTRIFRDPPPLLEHLDLNFVDFTEDWAACPSLKSVCIRYGSYTGSLPTASVFSRLSKLPALERLSIRESGWSPSLAQPEPATLNTLHTLTLSSMSFDNMTNVYGLLDLPVLRQFNLYGFNNAGYIAGPWPQPIVQPWEWPWLTRLCKSAPCLHIALGEPNDILGPHVIGEIRMLKNESDLTPVIHVTFNGNWQSEISADTRATEHSPLFEVLTHRFAPHPSSLTITGLGSMKDLPSNDKLNPFFGRCRGLTSITVKNCIPDGVVAALRTINREVPLGAPLIQELNLPDCQVSAEDLFHLAEESKAAGRPIKTINVRETTLLPLNFDVGMLGHEFRL</sequence>
<accession>A0A166A889</accession>
<name>A0A166A889_9AGAM</name>
<reference evidence="1 2" key="1">
    <citation type="journal article" date="2016" name="Mol. Biol. Evol.">
        <title>Comparative Genomics of Early-Diverging Mushroom-Forming Fungi Provides Insights into the Origins of Lignocellulose Decay Capabilities.</title>
        <authorList>
            <person name="Nagy L.G."/>
            <person name="Riley R."/>
            <person name="Tritt A."/>
            <person name="Adam C."/>
            <person name="Daum C."/>
            <person name="Floudas D."/>
            <person name="Sun H."/>
            <person name="Yadav J.S."/>
            <person name="Pangilinan J."/>
            <person name="Larsson K.H."/>
            <person name="Matsuura K."/>
            <person name="Barry K."/>
            <person name="Labutti K."/>
            <person name="Kuo R."/>
            <person name="Ohm R.A."/>
            <person name="Bhattacharya S.S."/>
            <person name="Shirouzu T."/>
            <person name="Yoshinaga Y."/>
            <person name="Martin F.M."/>
            <person name="Grigoriev I.V."/>
            <person name="Hibbett D.S."/>
        </authorList>
    </citation>
    <scope>NUCLEOTIDE SEQUENCE [LARGE SCALE GENOMIC DNA]</scope>
    <source>
        <strain evidence="1 2">HHB10207 ss-3</strain>
    </source>
</reference>
<organism evidence="1 2">
    <name type="scientific">Sistotremastrum suecicum HHB10207 ss-3</name>
    <dbReference type="NCBI Taxonomy" id="1314776"/>
    <lineage>
        <taxon>Eukaryota</taxon>
        <taxon>Fungi</taxon>
        <taxon>Dikarya</taxon>
        <taxon>Basidiomycota</taxon>
        <taxon>Agaricomycotina</taxon>
        <taxon>Agaricomycetes</taxon>
        <taxon>Sistotremastrales</taxon>
        <taxon>Sistotremastraceae</taxon>
        <taxon>Sistotremastrum</taxon>
    </lineage>
</organism>
<evidence type="ECO:0000313" key="2">
    <source>
        <dbReference type="Proteomes" id="UP000076798"/>
    </source>
</evidence>
<dbReference type="Gene3D" id="3.80.10.10">
    <property type="entry name" value="Ribonuclease Inhibitor"/>
    <property type="match status" value="1"/>
</dbReference>
<dbReference type="EMBL" id="KV428154">
    <property type="protein sequence ID" value="KZT35065.1"/>
    <property type="molecule type" value="Genomic_DNA"/>
</dbReference>
<protein>
    <submittedName>
        <fullName evidence="1">Uncharacterized protein</fullName>
    </submittedName>
</protein>
<dbReference type="STRING" id="1314776.A0A166A889"/>
<evidence type="ECO:0000313" key="1">
    <source>
        <dbReference type="EMBL" id="KZT35065.1"/>
    </source>
</evidence>
<dbReference type="AlphaFoldDB" id="A0A166A889"/>